<evidence type="ECO:0000313" key="2">
    <source>
        <dbReference type="Proteomes" id="UP001439875"/>
    </source>
</evidence>
<dbReference type="Proteomes" id="UP001439875">
    <property type="component" value="Unassembled WGS sequence"/>
</dbReference>
<keyword evidence="2" id="KW-1185">Reference proteome</keyword>
<proteinExistence type="predicted"/>
<gene>
    <name evidence="1" type="ORF">WMO40_16160</name>
</gene>
<accession>A0ACC6SDV2</accession>
<sequence>MMFEYLDRIAHDLTPTKLKDYWPGFEMVAYAIYDKDHVHLFNHPKFENSCVKVNRNEQFNGSCTLILYEEYPTAIANADLFSDYESLYSILIHELFHGYQYLMGEKRFPDETLGMTYPLLLENIGFRNKEREKLYYAVMTDVLSEKETFIKTFIALRKKRESQIKEHLLYENLIETIEGPAWYVEYKALSKISSEPKDSILNKFVPILTDELASALHTRRSCYGSGLFICLLMEQILPGWKESFLNSENSLFELLSEQFSKSDEVSIDDVAIGEKTEEIFMKVLEERKKPFEQFMNTEGPHLYINGKIAVTSFNPMNIVSLEDKRLHQNFIGVRINNVTYLIQQPVVAYSKDGFNNIDKIQLILKNDPIVKEGSLIIEGMGVLSGITKKINRDYYFFSQ</sequence>
<organism evidence="1 2">
    <name type="scientific">Robertmurraya yapensis</name>
    <name type="common">ex Hitch et al 2024</name>
    <dbReference type="NCBI Taxonomy" id="3133160"/>
    <lineage>
        <taxon>Bacteria</taxon>
        <taxon>Bacillati</taxon>
        <taxon>Bacillota</taxon>
        <taxon>Bacilli</taxon>
        <taxon>Bacillales</taxon>
        <taxon>Bacillaceae</taxon>
        <taxon>Robertmurraya</taxon>
    </lineage>
</organism>
<name>A0ACC6SDV2_9BACI</name>
<protein>
    <submittedName>
        <fullName evidence="1">Uncharacterized protein</fullName>
    </submittedName>
</protein>
<dbReference type="EMBL" id="JBBMEW010000016">
    <property type="protein sequence ID" value="MEQ2528221.1"/>
    <property type="molecule type" value="Genomic_DNA"/>
</dbReference>
<comment type="caution">
    <text evidence="1">The sequence shown here is derived from an EMBL/GenBank/DDBJ whole genome shotgun (WGS) entry which is preliminary data.</text>
</comment>
<reference evidence="1" key="1">
    <citation type="submission" date="2024-03" db="EMBL/GenBank/DDBJ databases">
        <title>Human intestinal bacterial collection.</title>
        <authorList>
            <person name="Pauvert C."/>
            <person name="Hitch T.C.A."/>
            <person name="Clavel T."/>
        </authorList>
    </citation>
    <scope>NUCLEOTIDE SEQUENCE</scope>
    <source>
        <strain evidence="1">CLA-AA-H227</strain>
    </source>
</reference>
<evidence type="ECO:0000313" key="1">
    <source>
        <dbReference type="EMBL" id="MEQ2528221.1"/>
    </source>
</evidence>